<dbReference type="UniPathway" id="UPA00219"/>
<dbReference type="EMBL" id="NVPQ01000137">
    <property type="protein sequence ID" value="PDY34746.1"/>
    <property type="molecule type" value="Genomic_DNA"/>
</dbReference>
<comment type="caution">
    <text evidence="17">The sequence shown here is derived from an EMBL/GenBank/DDBJ whole genome shotgun (WGS) entry which is preliminary data.</text>
</comment>
<comment type="catalytic activity">
    <reaction evidence="11">
        <text>Preferential cleavage: (Ac)2-L-Lys-D-Ala-|-D-Ala. Also transpeptidation of peptidyl-alanyl moieties that are N-acyl substituents of D-alanine.</text>
        <dbReference type="EC" id="3.4.16.4"/>
    </reaction>
</comment>
<keyword evidence="8" id="KW-0133">Cell shape</keyword>
<keyword evidence="7" id="KW-0378">Hydrolase</keyword>
<evidence type="ECO:0000259" key="15">
    <source>
        <dbReference type="Pfam" id="PF00768"/>
    </source>
</evidence>
<evidence type="ECO:0000256" key="5">
    <source>
        <dbReference type="ARBA" id="ARBA00022670"/>
    </source>
</evidence>
<dbReference type="Proteomes" id="UP000220111">
    <property type="component" value="Unassembled WGS sequence"/>
</dbReference>
<dbReference type="InterPro" id="IPR001967">
    <property type="entry name" value="Peptidase_S11_N"/>
</dbReference>
<accession>A0A2A7BJM4</accession>
<proteinExistence type="inferred from homology"/>
<keyword evidence="6" id="KW-0732">Signal</keyword>
<dbReference type="PANTHER" id="PTHR21581">
    <property type="entry name" value="D-ALANYL-D-ALANINE CARBOXYPEPTIDASE"/>
    <property type="match status" value="1"/>
</dbReference>
<dbReference type="Gene3D" id="3.40.710.10">
    <property type="entry name" value="DD-peptidase/beta-lactamase superfamily"/>
    <property type="match status" value="1"/>
</dbReference>
<keyword evidence="9" id="KW-0573">Peptidoglycan synthesis</keyword>
<evidence type="ECO:0000256" key="10">
    <source>
        <dbReference type="ARBA" id="ARBA00023316"/>
    </source>
</evidence>
<dbReference type="AlphaFoldDB" id="A0A2A7BJM4"/>
<evidence type="ECO:0000256" key="9">
    <source>
        <dbReference type="ARBA" id="ARBA00022984"/>
    </source>
</evidence>
<feature type="active site" description="Proton acceptor" evidence="12">
    <location>
        <position position="74"/>
    </location>
</feature>
<feature type="domain" description="Peptidase S11 D-alanyl-D-alanine carboxypeptidase A N-terminal" evidence="15">
    <location>
        <begin position="39"/>
        <end position="261"/>
    </location>
</feature>
<feature type="active site" evidence="12">
    <location>
        <position position="126"/>
    </location>
</feature>
<gene>
    <name evidence="17" type="ORF">COO17_26850</name>
</gene>
<evidence type="ECO:0000313" key="17">
    <source>
        <dbReference type="EMBL" id="PDY34746.1"/>
    </source>
</evidence>
<protein>
    <recommendedName>
        <fullName evidence="3">serine-type D-Ala-D-Ala carboxypeptidase</fullName>
        <ecNumber evidence="3">3.4.16.4</ecNumber>
    </recommendedName>
</protein>
<keyword evidence="5" id="KW-0645">Protease</keyword>
<dbReference type="GO" id="GO:0009252">
    <property type="term" value="P:peptidoglycan biosynthetic process"/>
    <property type="evidence" value="ECO:0007669"/>
    <property type="project" value="UniProtKB-UniPathway"/>
</dbReference>
<feature type="binding site" evidence="13">
    <location>
        <position position="231"/>
    </location>
    <ligand>
        <name>substrate</name>
    </ligand>
</feature>
<reference evidence="17 18" key="1">
    <citation type="submission" date="2017-09" db="EMBL/GenBank/DDBJ databases">
        <title>Large-scale bioinformatics analysis of Bacillus genomes uncovers conserved roles of natural products in bacterial physiology.</title>
        <authorList>
            <consortium name="Agbiome Team Llc"/>
            <person name="Bleich R.M."/>
            <person name="Grubbs K.J."/>
            <person name="Santa Maria K.C."/>
            <person name="Allen S.E."/>
            <person name="Farag S."/>
            <person name="Shank E.A."/>
            <person name="Bowers A."/>
        </authorList>
    </citation>
    <scope>NUCLEOTIDE SEQUENCE [LARGE SCALE GENOMIC DNA]</scope>
    <source>
        <strain evidence="17 18">AFS098222</strain>
    </source>
</reference>
<evidence type="ECO:0000256" key="8">
    <source>
        <dbReference type="ARBA" id="ARBA00022960"/>
    </source>
</evidence>
<comment type="pathway">
    <text evidence="1">Cell wall biogenesis; peptidoglycan biosynthesis.</text>
</comment>
<evidence type="ECO:0000313" key="18">
    <source>
        <dbReference type="Proteomes" id="UP000220111"/>
    </source>
</evidence>
<evidence type="ECO:0000256" key="4">
    <source>
        <dbReference type="ARBA" id="ARBA00022645"/>
    </source>
</evidence>
<sequence length="386" mass="42829">MYKKCQKDVGGNMRRICVIITLLIMYASVMPIPTYAKMNSNVSARNAVLMEQQSGRVLYGKAEHEPQKIASITKIMTALLAAESGKMKEMVSVSNEAVRVEGSAIYLKPGQKVKLEDLVYGLMLRSGNDAAQVIAENVGGSIEGFVYLMNEKAKQIGMKDTHFSNPHGLDGDGSHYSSAYDMALLTKYAMGNETFKNIFGTKTYKSDSWDYPWKNKHKLVTSYYEFATGGKTGFTKKAGRTLVTTASKDGLDLIVVTLSASSDWDDHMNLFDKGFERFKQTNVVGQGALAEITEKKYANHVYTKNSFAVPLTEQERKNVLLKVELDKSAKLNDGVKVGKTEIYVGNEKVGERNLFYSKRKLVATTGLYWNNVKEIFSHMIGVGSDG</sequence>
<evidence type="ECO:0000256" key="12">
    <source>
        <dbReference type="PIRSR" id="PIRSR618044-1"/>
    </source>
</evidence>
<dbReference type="Pfam" id="PF00768">
    <property type="entry name" value="Peptidase_S11"/>
    <property type="match status" value="1"/>
</dbReference>
<dbReference type="Pfam" id="PF07943">
    <property type="entry name" value="PBP5_C"/>
    <property type="match status" value="1"/>
</dbReference>
<evidence type="ECO:0000256" key="1">
    <source>
        <dbReference type="ARBA" id="ARBA00004752"/>
    </source>
</evidence>
<dbReference type="InterPro" id="IPR012338">
    <property type="entry name" value="Beta-lactam/transpept-like"/>
</dbReference>
<dbReference type="Gene3D" id="2.30.140.30">
    <property type="match status" value="1"/>
</dbReference>
<dbReference type="PANTHER" id="PTHR21581:SF33">
    <property type="entry name" value="D-ALANYL-D-ALANINE CARBOXYPEPTIDASE DACB"/>
    <property type="match status" value="1"/>
</dbReference>
<dbReference type="FunFam" id="3.40.710.10:FF:000069">
    <property type="entry name" value="D-alanyl-D-alanine carboxypeptidase DacB"/>
    <property type="match status" value="1"/>
</dbReference>
<evidence type="ECO:0000256" key="13">
    <source>
        <dbReference type="PIRSR" id="PIRSR618044-2"/>
    </source>
</evidence>
<keyword evidence="4 17" id="KW-0121">Carboxypeptidase</keyword>
<dbReference type="InterPro" id="IPR018044">
    <property type="entry name" value="Peptidase_S11"/>
</dbReference>
<dbReference type="EC" id="3.4.16.4" evidence="3"/>
<dbReference type="GO" id="GO:0006508">
    <property type="term" value="P:proteolysis"/>
    <property type="evidence" value="ECO:0007669"/>
    <property type="project" value="UniProtKB-KW"/>
</dbReference>
<evidence type="ECO:0000256" key="7">
    <source>
        <dbReference type="ARBA" id="ARBA00022801"/>
    </source>
</evidence>
<organism evidence="17 18">
    <name type="scientific">Bacillus wiedmannii</name>
    <dbReference type="NCBI Taxonomy" id="1890302"/>
    <lineage>
        <taxon>Bacteria</taxon>
        <taxon>Bacillati</taxon>
        <taxon>Bacillota</taxon>
        <taxon>Bacilli</taxon>
        <taxon>Bacillales</taxon>
        <taxon>Bacillaceae</taxon>
        <taxon>Bacillus</taxon>
        <taxon>Bacillus cereus group</taxon>
    </lineage>
</organism>
<keyword evidence="10" id="KW-0961">Cell wall biogenesis/degradation</keyword>
<dbReference type="InterPro" id="IPR012907">
    <property type="entry name" value="Peptidase_S11_C"/>
</dbReference>
<evidence type="ECO:0000259" key="16">
    <source>
        <dbReference type="Pfam" id="PF07943"/>
    </source>
</evidence>
<evidence type="ECO:0000256" key="2">
    <source>
        <dbReference type="ARBA" id="ARBA00007164"/>
    </source>
</evidence>
<evidence type="ECO:0000256" key="14">
    <source>
        <dbReference type="RuleBase" id="RU004016"/>
    </source>
</evidence>
<dbReference type="GO" id="GO:0071555">
    <property type="term" value="P:cell wall organization"/>
    <property type="evidence" value="ECO:0007669"/>
    <property type="project" value="UniProtKB-KW"/>
</dbReference>
<feature type="active site" description="Acyl-ester intermediate" evidence="12">
    <location>
        <position position="71"/>
    </location>
</feature>
<evidence type="ECO:0000256" key="3">
    <source>
        <dbReference type="ARBA" id="ARBA00012448"/>
    </source>
</evidence>
<dbReference type="GO" id="GO:0008360">
    <property type="term" value="P:regulation of cell shape"/>
    <property type="evidence" value="ECO:0007669"/>
    <property type="project" value="UniProtKB-KW"/>
</dbReference>
<feature type="domain" description="Peptidase S11 D-Ala-D-Ala carboxypeptidase A C-terminal" evidence="16">
    <location>
        <begin position="278"/>
        <end position="358"/>
    </location>
</feature>
<comment type="similarity">
    <text evidence="2 14">Belongs to the peptidase S11 family.</text>
</comment>
<dbReference type="SUPFAM" id="SSF56601">
    <property type="entry name" value="beta-lactamase/transpeptidase-like"/>
    <property type="match status" value="1"/>
</dbReference>
<name>A0A2A7BJM4_9BACI</name>
<evidence type="ECO:0000256" key="11">
    <source>
        <dbReference type="ARBA" id="ARBA00034000"/>
    </source>
</evidence>
<dbReference type="PRINTS" id="PR00725">
    <property type="entry name" value="DADACBPTASE1"/>
</dbReference>
<dbReference type="GO" id="GO:0009002">
    <property type="term" value="F:serine-type D-Ala-D-Ala carboxypeptidase activity"/>
    <property type="evidence" value="ECO:0007669"/>
    <property type="project" value="UniProtKB-EC"/>
</dbReference>
<evidence type="ECO:0000256" key="6">
    <source>
        <dbReference type="ARBA" id="ARBA00022729"/>
    </source>
</evidence>